<protein>
    <submittedName>
        <fullName evidence="2">Histidine phosphotransferase ChpT</fullName>
    </submittedName>
</protein>
<dbReference type="RefSeq" id="WP_177215147.1">
    <property type="nucleotide sequence ID" value="NZ_FOXA01000009.1"/>
</dbReference>
<dbReference type="Gene3D" id="1.10.287.130">
    <property type="match status" value="1"/>
</dbReference>
<dbReference type="Pfam" id="PF10090">
    <property type="entry name" value="HPTransfase"/>
    <property type="match status" value="1"/>
</dbReference>
<proteinExistence type="predicted"/>
<reference evidence="2 3" key="1">
    <citation type="submission" date="2016-10" db="EMBL/GenBank/DDBJ databases">
        <authorList>
            <person name="de Groot N.N."/>
        </authorList>
    </citation>
    <scope>NUCLEOTIDE SEQUENCE [LARGE SCALE GENOMIC DNA]</scope>
    <source>
        <strain evidence="2 3">DSM 19547</strain>
    </source>
</reference>
<dbReference type="STRING" id="441119.SAMN04488047_109100"/>
<dbReference type="GO" id="GO:0016740">
    <property type="term" value="F:transferase activity"/>
    <property type="evidence" value="ECO:0007669"/>
    <property type="project" value="UniProtKB-KW"/>
</dbReference>
<evidence type="ECO:0000259" key="1">
    <source>
        <dbReference type="Pfam" id="PF10090"/>
    </source>
</evidence>
<name>A0A1I5RUL8_9RHOB</name>
<dbReference type="Proteomes" id="UP000199356">
    <property type="component" value="Unassembled WGS sequence"/>
</dbReference>
<dbReference type="InterPro" id="IPR018762">
    <property type="entry name" value="ChpT_C"/>
</dbReference>
<keyword evidence="3" id="KW-1185">Reference proteome</keyword>
<gene>
    <name evidence="2" type="ORF">SAMN04488047_109100</name>
</gene>
<keyword evidence="2" id="KW-0808">Transferase</keyword>
<sequence length="198" mass="21012">MSLRDPTLTDLIGSRICHDLINPMSAIGNGLELLDLAGTAPSEELSLVSHSVAHASARLRFFRIAFGAAPPGQSIGHGEVLSILRQLYDGRRFTLDWAGPDSLPRVEAKLCCLVLQCAESALPRGGALSVHHDGEWRVSGAGPRVSADRRLWSLLDHPDTPADVAPGEVHFPLAGRTAAEAGRALGVQVQDGSVQVSF</sequence>
<dbReference type="AlphaFoldDB" id="A0A1I5RUL8"/>
<dbReference type="EMBL" id="FOXA01000009">
    <property type="protein sequence ID" value="SFP62235.1"/>
    <property type="molecule type" value="Genomic_DNA"/>
</dbReference>
<evidence type="ECO:0000313" key="2">
    <source>
        <dbReference type="EMBL" id="SFP62235.1"/>
    </source>
</evidence>
<evidence type="ECO:0000313" key="3">
    <source>
        <dbReference type="Proteomes" id="UP000199356"/>
    </source>
</evidence>
<organism evidence="2 3">
    <name type="scientific">Tranquillimonas alkanivorans</name>
    <dbReference type="NCBI Taxonomy" id="441119"/>
    <lineage>
        <taxon>Bacteria</taxon>
        <taxon>Pseudomonadati</taxon>
        <taxon>Pseudomonadota</taxon>
        <taxon>Alphaproteobacteria</taxon>
        <taxon>Rhodobacterales</taxon>
        <taxon>Roseobacteraceae</taxon>
        <taxon>Tranquillimonas</taxon>
    </lineage>
</organism>
<accession>A0A1I5RUL8</accession>
<dbReference type="Gene3D" id="3.30.565.10">
    <property type="entry name" value="Histidine kinase-like ATPase, C-terminal domain"/>
    <property type="match status" value="1"/>
</dbReference>
<dbReference type="InterPro" id="IPR036890">
    <property type="entry name" value="HATPase_C_sf"/>
</dbReference>
<feature type="domain" description="Histidine phosphotransferase ChpT C-terminal" evidence="1">
    <location>
        <begin position="78"/>
        <end position="191"/>
    </location>
</feature>